<dbReference type="OrthoDB" id="2559672at2"/>
<dbReference type="RefSeq" id="WP_142000189.1">
    <property type="nucleotide sequence ID" value="NZ_VFML01000001.1"/>
</dbReference>
<evidence type="ECO:0000256" key="1">
    <source>
        <dbReference type="ARBA" id="ARBA00023015"/>
    </source>
</evidence>
<comment type="caution">
    <text evidence="5">The sequence shown here is derived from an EMBL/GenBank/DDBJ whole genome shotgun (WGS) entry which is preliminary data.</text>
</comment>
<evidence type="ECO:0000313" key="6">
    <source>
        <dbReference type="Proteomes" id="UP000320876"/>
    </source>
</evidence>
<organism evidence="5 6">
    <name type="scientific">Amycolatopsis cihanbeyliensis</name>
    <dbReference type="NCBI Taxonomy" id="1128664"/>
    <lineage>
        <taxon>Bacteria</taxon>
        <taxon>Bacillati</taxon>
        <taxon>Actinomycetota</taxon>
        <taxon>Actinomycetes</taxon>
        <taxon>Pseudonocardiales</taxon>
        <taxon>Pseudonocardiaceae</taxon>
        <taxon>Amycolatopsis</taxon>
    </lineage>
</organism>
<dbReference type="PROSITE" id="PS01124">
    <property type="entry name" value="HTH_ARAC_FAMILY_2"/>
    <property type="match status" value="1"/>
</dbReference>
<dbReference type="InterPro" id="IPR050204">
    <property type="entry name" value="AraC_XylS_family_regulators"/>
</dbReference>
<keyword evidence="3" id="KW-0804">Transcription</keyword>
<dbReference type="Proteomes" id="UP000320876">
    <property type="component" value="Unassembled WGS sequence"/>
</dbReference>
<keyword evidence="6" id="KW-1185">Reference proteome</keyword>
<dbReference type="Gene3D" id="1.10.10.60">
    <property type="entry name" value="Homeodomain-like"/>
    <property type="match status" value="1"/>
</dbReference>
<dbReference type="Pfam" id="PF20240">
    <property type="entry name" value="DUF6597"/>
    <property type="match status" value="1"/>
</dbReference>
<evidence type="ECO:0000256" key="3">
    <source>
        <dbReference type="ARBA" id="ARBA00023163"/>
    </source>
</evidence>
<dbReference type="SMART" id="SM00342">
    <property type="entry name" value="HTH_ARAC"/>
    <property type="match status" value="1"/>
</dbReference>
<gene>
    <name evidence="5" type="ORF">FB471_4322</name>
</gene>
<accession>A0A542DNH5</accession>
<evidence type="ECO:0000313" key="5">
    <source>
        <dbReference type="EMBL" id="TQJ04524.1"/>
    </source>
</evidence>
<dbReference type="InterPro" id="IPR046532">
    <property type="entry name" value="DUF6597"/>
</dbReference>
<keyword evidence="1" id="KW-0805">Transcription regulation</keyword>
<dbReference type="InterPro" id="IPR009057">
    <property type="entry name" value="Homeodomain-like_sf"/>
</dbReference>
<dbReference type="Pfam" id="PF12833">
    <property type="entry name" value="HTH_18"/>
    <property type="match status" value="1"/>
</dbReference>
<evidence type="ECO:0000256" key="2">
    <source>
        <dbReference type="ARBA" id="ARBA00023125"/>
    </source>
</evidence>
<keyword evidence="2 5" id="KW-0238">DNA-binding</keyword>
<dbReference type="EMBL" id="VFML01000001">
    <property type="protein sequence ID" value="TQJ04524.1"/>
    <property type="molecule type" value="Genomic_DNA"/>
</dbReference>
<reference evidence="5 6" key="1">
    <citation type="submission" date="2019-06" db="EMBL/GenBank/DDBJ databases">
        <title>Sequencing the genomes of 1000 actinobacteria strains.</title>
        <authorList>
            <person name="Klenk H.-P."/>
        </authorList>
    </citation>
    <scope>NUCLEOTIDE SEQUENCE [LARGE SCALE GENOMIC DNA]</scope>
    <source>
        <strain evidence="5 6">DSM 45679</strain>
    </source>
</reference>
<evidence type="ECO:0000259" key="4">
    <source>
        <dbReference type="PROSITE" id="PS01124"/>
    </source>
</evidence>
<protein>
    <submittedName>
        <fullName evidence="5">AraC-like DNA-binding protein</fullName>
    </submittedName>
</protein>
<sequence>MAGHRVPRGVLREQRAGETFELSRHEPGTALHPFVQYYWIVRWDLRGRPPYRQRVLPNLSVHAAFSRHASGVFGPGKGNFEYLLHGRDQVLGVRFRPGCFRPFLGRPVSTIAGTSVRLAEVLGPAADGTQEAILAADNTTDMAGLADALLSARVPELTATARRAIGLVETIAADPAITRVDRLSGVAGISVRTLQRTFDNHVGVSPKWAIRVYRLNDAAQRVARAGATEAIDYAALAAELGYSDQAHFTRDFTATVGSPPATYGRE</sequence>
<dbReference type="GO" id="GO:0043565">
    <property type="term" value="F:sequence-specific DNA binding"/>
    <property type="evidence" value="ECO:0007669"/>
    <property type="project" value="InterPro"/>
</dbReference>
<dbReference type="AlphaFoldDB" id="A0A542DNH5"/>
<proteinExistence type="predicted"/>
<dbReference type="GO" id="GO:0003700">
    <property type="term" value="F:DNA-binding transcription factor activity"/>
    <property type="evidence" value="ECO:0007669"/>
    <property type="project" value="InterPro"/>
</dbReference>
<dbReference type="InterPro" id="IPR018060">
    <property type="entry name" value="HTH_AraC"/>
</dbReference>
<dbReference type="PANTHER" id="PTHR46796">
    <property type="entry name" value="HTH-TYPE TRANSCRIPTIONAL ACTIVATOR RHAS-RELATED"/>
    <property type="match status" value="1"/>
</dbReference>
<name>A0A542DNH5_AMYCI</name>
<dbReference type="SUPFAM" id="SSF46689">
    <property type="entry name" value="Homeodomain-like"/>
    <property type="match status" value="1"/>
</dbReference>
<feature type="domain" description="HTH araC/xylS-type" evidence="4">
    <location>
        <begin position="162"/>
        <end position="266"/>
    </location>
</feature>